<keyword evidence="10" id="KW-0732">Signal</keyword>
<evidence type="ECO:0000313" key="12">
    <source>
        <dbReference type="Proteomes" id="UP001237642"/>
    </source>
</evidence>
<dbReference type="InterPro" id="IPR003689">
    <property type="entry name" value="ZIP"/>
</dbReference>
<evidence type="ECO:0000256" key="4">
    <source>
        <dbReference type="ARBA" id="ARBA00022692"/>
    </source>
</evidence>
<feature type="transmembrane region" description="Helical" evidence="8">
    <location>
        <begin position="257"/>
        <end position="280"/>
    </location>
</feature>
<feature type="transmembrane region" description="Helical" evidence="8">
    <location>
        <begin position="286"/>
        <end position="307"/>
    </location>
</feature>
<keyword evidence="4 8" id="KW-0812">Transmembrane</keyword>
<dbReference type="InterPro" id="IPR004698">
    <property type="entry name" value="Zn/Fe_permease_fun/pln"/>
</dbReference>
<comment type="caution">
    <text evidence="11">The sequence shown here is derived from an EMBL/GenBank/DDBJ whole genome shotgun (WGS) entry which is preliminary data.</text>
</comment>
<dbReference type="GO" id="GO:0005385">
    <property type="term" value="F:zinc ion transmembrane transporter activity"/>
    <property type="evidence" value="ECO:0007669"/>
    <property type="project" value="InterPro"/>
</dbReference>
<comment type="similarity">
    <text evidence="2 8">Belongs to the ZIP transporter (TC 2.A.5) family.</text>
</comment>
<keyword evidence="6 8" id="KW-0406">Ion transport</keyword>
<protein>
    <submittedName>
        <fullName evidence="11">Zinc transporter 1</fullName>
    </submittedName>
</protein>
<evidence type="ECO:0000256" key="5">
    <source>
        <dbReference type="ARBA" id="ARBA00022989"/>
    </source>
</evidence>
<keyword evidence="7 8" id="KW-0472">Membrane</keyword>
<keyword evidence="5 8" id="KW-1133">Transmembrane helix</keyword>
<dbReference type="PANTHER" id="PTHR11040:SF35">
    <property type="entry name" value="ZINC TRANSPORTER 5"/>
    <property type="match status" value="1"/>
</dbReference>
<name>A0AAD8MKN1_9APIA</name>
<feature type="transmembrane region" description="Helical" evidence="8">
    <location>
        <begin position="78"/>
        <end position="99"/>
    </location>
</feature>
<dbReference type="EMBL" id="JAUIZM010000007">
    <property type="protein sequence ID" value="KAK1376159.1"/>
    <property type="molecule type" value="Genomic_DNA"/>
</dbReference>
<evidence type="ECO:0000256" key="7">
    <source>
        <dbReference type="ARBA" id="ARBA00023136"/>
    </source>
</evidence>
<gene>
    <name evidence="11" type="ORF">POM88_032352</name>
</gene>
<comment type="caution">
    <text evidence="8">Lacks conserved residue(s) required for the propagation of feature annotation.</text>
</comment>
<dbReference type="GO" id="GO:0005886">
    <property type="term" value="C:plasma membrane"/>
    <property type="evidence" value="ECO:0007669"/>
    <property type="project" value="TreeGrafter"/>
</dbReference>
<proteinExistence type="inferred from homology"/>
<accession>A0AAD8MKN1</accession>
<evidence type="ECO:0000256" key="9">
    <source>
        <dbReference type="SAM" id="MobiDB-lite"/>
    </source>
</evidence>
<dbReference type="AlphaFoldDB" id="A0AAD8MKN1"/>
<evidence type="ECO:0000256" key="2">
    <source>
        <dbReference type="ARBA" id="ARBA00006939"/>
    </source>
</evidence>
<dbReference type="NCBIfam" id="TIGR00820">
    <property type="entry name" value="zip"/>
    <property type="match status" value="1"/>
</dbReference>
<feature type="transmembrane region" description="Helical" evidence="8">
    <location>
        <begin position="119"/>
        <end position="144"/>
    </location>
</feature>
<keyword evidence="12" id="KW-1185">Reference proteome</keyword>
<keyword evidence="3 8" id="KW-0813">Transport</keyword>
<feature type="transmembrane region" description="Helical" evidence="8">
    <location>
        <begin position="223"/>
        <end position="245"/>
    </location>
</feature>
<reference evidence="11" key="2">
    <citation type="submission" date="2023-05" db="EMBL/GenBank/DDBJ databases">
        <authorList>
            <person name="Schelkunov M.I."/>
        </authorList>
    </citation>
    <scope>NUCLEOTIDE SEQUENCE</scope>
    <source>
        <strain evidence="11">Hsosn_3</strain>
        <tissue evidence="11">Leaf</tissue>
    </source>
</reference>
<evidence type="ECO:0000256" key="10">
    <source>
        <dbReference type="SAM" id="SignalP"/>
    </source>
</evidence>
<dbReference type="Pfam" id="PF02535">
    <property type="entry name" value="Zip"/>
    <property type="match status" value="1"/>
</dbReference>
<sequence>MMALHQKLIFLSLLFLIVLPECTLGDSSCESDTEVGNASKALKYKILAIVLILVAGGIGVCLPLLGKFYPALSPEKNAFFIIKAFAAGVILATGFVHVLPDASQTLTSPCLNQNPWGKFPFAGFIAMVSAIGTLMIECYATIFFSNSNKSQSTAANDGENGDIEKGPDNNLHVHSHGHVHESMDPSQQLIHHRVVAEVLELGIVIHSVIIGISLGASQNPTTIWPLLFALAFHQFFEGMGLGGCITQGKFKSLAVAVRSLLFSLTMPVGIGIGMAVSNVYDENSSTALIVEGVFNAASAGILIYMALVDLLAPDFKCSRLQNNRTLQLGANVALLLGAGCMSLLAIWA</sequence>
<evidence type="ECO:0000256" key="3">
    <source>
        <dbReference type="ARBA" id="ARBA00022448"/>
    </source>
</evidence>
<evidence type="ECO:0000256" key="6">
    <source>
        <dbReference type="ARBA" id="ARBA00023065"/>
    </source>
</evidence>
<reference evidence="11" key="1">
    <citation type="submission" date="2023-02" db="EMBL/GenBank/DDBJ databases">
        <title>Genome of toxic invasive species Heracleum sosnowskyi carries increased number of genes despite the absence of recent whole-genome duplications.</title>
        <authorList>
            <person name="Schelkunov M."/>
            <person name="Shtratnikova V."/>
            <person name="Makarenko M."/>
            <person name="Klepikova A."/>
            <person name="Omelchenko D."/>
            <person name="Novikova G."/>
            <person name="Obukhova E."/>
            <person name="Bogdanov V."/>
            <person name="Penin A."/>
            <person name="Logacheva M."/>
        </authorList>
    </citation>
    <scope>NUCLEOTIDE SEQUENCE</scope>
    <source>
        <strain evidence="11">Hsosn_3</strain>
        <tissue evidence="11">Leaf</tissue>
    </source>
</reference>
<comment type="subcellular location">
    <subcellularLocation>
        <location evidence="1 8">Membrane</location>
        <topology evidence="1 8">Multi-pass membrane protein</topology>
    </subcellularLocation>
</comment>
<dbReference type="Proteomes" id="UP001237642">
    <property type="component" value="Unassembled WGS sequence"/>
</dbReference>
<feature type="chain" id="PRO_5042066689" evidence="10">
    <location>
        <begin position="26"/>
        <end position="348"/>
    </location>
</feature>
<feature type="signal peptide" evidence="10">
    <location>
        <begin position="1"/>
        <end position="25"/>
    </location>
</feature>
<feature type="transmembrane region" description="Helical" evidence="8">
    <location>
        <begin position="328"/>
        <end position="347"/>
    </location>
</feature>
<feature type="region of interest" description="Disordered" evidence="9">
    <location>
        <begin position="153"/>
        <end position="179"/>
    </location>
</feature>
<feature type="transmembrane region" description="Helical" evidence="8">
    <location>
        <begin position="44"/>
        <end position="66"/>
    </location>
</feature>
<evidence type="ECO:0000313" key="11">
    <source>
        <dbReference type="EMBL" id="KAK1376159.1"/>
    </source>
</evidence>
<evidence type="ECO:0000256" key="8">
    <source>
        <dbReference type="RuleBase" id="RU362088"/>
    </source>
</evidence>
<evidence type="ECO:0000256" key="1">
    <source>
        <dbReference type="ARBA" id="ARBA00004141"/>
    </source>
</evidence>
<dbReference type="PANTHER" id="PTHR11040">
    <property type="entry name" value="ZINC/IRON TRANSPORTER"/>
    <property type="match status" value="1"/>
</dbReference>
<organism evidence="11 12">
    <name type="scientific">Heracleum sosnowskyi</name>
    <dbReference type="NCBI Taxonomy" id="360622"/>
    <lineage>
        <taxon>Eukaryota</taxon>
        <taxon>Viridiplantae</taxon>
        <taxon>Streptophyta</taxon>
        <taxon>Embryophyta</taxon>
        <taxon>Tracheophyta</taxon>
        <taxon>Spermatophyta</taxon>
        <taxon>Magnoliopsida</taxon>
        <taxon>eudicotyledons</taxon>
        <taxon>Gunneridae</taxon>
        <taxon>Pentapetalae</taxon>
        <taxon>asterids</taxon>
        <taxon>campanulids</taxon>
        <taxon>Apiales</taxon>
        <taxon>Apiaceae</taxon>
        <taxon>Apioideae</taxon>
        <taxon>apioid superclade</taxon>
        <taxon>Tordylieae</taxon>
        <taxon>Tordyliinae</taxon>
        <taxon>Heracleum</taxon>
    </lineage>
</organism>